<name>A0ABR3ERG3_9AGAR</name>
<evidence type="ECO:0000313" key="2">
    <source>
        <dbReference type="Proteomes" id="UP001465976"/>
    </source>
</evidence>
<dbReference type="Proteomes" id="UP001465976">
    <property type="component" value="Unassembled WGS sequence"/>
</dbReference>
<proteinExistence type="predicted"/>
<sequence length="379" mass="42918">MAINLDFGITGSNAMNNTSATLSATSEATVNATKFEANSDILPESKEDDPGYIMHKDLNYPDGNIYICAPNNDNKKVVFRLYEGILMRRLPLIRDLKRCPQPKGPEEGTSPDNPIMIEGWSAEQLEVFFTFVLGPETTAHINPHLLPNQHWVDLLRVSNFMRYIPGWEYAINQVKFSPTLCNWMERVELGLEVGQTVWVESGMRDYFDFGRELEINVPSKLSIRDVVIISKADAFHRKVVGELLGQSPTDCIDNDQWRSINCNEEAHQQCIRSAKYAWPKLRQKAQKKMREPGGFFGLFHLATAVREFSASKVNPSCVTLFQMIVSIRVEDFKRGVLNLAVRDLLPEGHFHLHTPLPSPMFLEEEEGGNDGVKIEGEGY</sequence>
<evidence type="ECO:0000313" key="1">
    <source>
        <dbReference type="EMBL" id="KAL0565396.1"/>
    </source>
</evidence>
<comment type="caution">
    <text evidence="1">The sequence shown here is derived from an EMBL/GenBank/DDBJ whole genome shotgun (WGS) entry which is preliminary data.</text>
</comment>
<reference evidence="1 2" key="1">
    <citation type="submission" date="2024-02" db="EMBL/GenBank/DDBJ databases">
        <title>A draft genome for the cacao thread blight pathogen Marasmius crinis-equi.</title>
        <authorList>
            <person name="Cohen S.P."/>
            <person name="Baruah I.K."/>
            <person name="Amoako-Attah I."/>
            <person name="Bukari Y."/>
            <person name="Meinhardt L.W."/>
            <person name="Bailey B.A."/>
        </authorList>
    </citation>
    <scope>NUCLEOTIDE SEQUENCE [LARGE SCALE GENOMIC DNA]</scope>
    <source>
        <strain evidence="1 2">GH-76</strain>
    </source>
</reference>
<accession>A0ABR3ERG3</accession>
<organism evidence="1 2">
    <name type="scientific">Marasmius crinis-equi</name>
    <dbReference type="NCBI Taxonomy" id="585013"/>
    <lineage>
        <taxon>Eukaryota</taxon>
        <taxon>Fungi</taxon>
        <taxon>Dikarya</taxon>
        <taxon>Basidiomycota</taxon>
        <taxon>Agaricomycotina</taxon>
        <taxon>Agaricomycetes</taxon>
        <taxon>Agaricomycetidae</taxon>
        <taxon>Agaricales</taxon>
        <taxon>Marasmiineae</taxon>
        <taxon>Marasmiaceae</taxon>
        <taxon>Marasmius</taxon>
    </lineage>
</organism>
<protein>
    <submittedName>
        <fullName evidence="1">Uncharacterized protein</fullName>
    </submittedName>
</protein>
<gene>
    <name evidence="1" type="ORF">V5O48_016625</name>
</gene>
<keyword evidence="2" id="KW-1185">Reference proteome</keyword>
<dbReference type="EMBL" id="JBAHYK010002283">
    <property type="protein sequence ID" value="KAL0565396.1"/>
    <property type="molecule type" value="Genomic_DNA"/>
</dbReference>